<evidence type="ECO:0000313" key="1">
    <source>
        <dbReference type="EMBL" id="KAF0907013.1"/>
    </source>
</evidence>
<keyword evidence="2" id="KW-1185">Reference proteome</keyword>
<evidence type="ECO:0008006" key="3">
    <source>
        <dbReference type="Google" id="ProtNLM"/>
    </source>
</evidence>
<organism evidence="1 2">
    <name type="scientific">Oryza meyeriana var. granulata</name>
    <dbReference type="NCBI Taxonomy" id="110450"/>
    <lineage>
        <taxon>Eukaryota</taxon>
        <taxon>Viridiplantae</taxon>
        <taxon>Streptophyta</taxon>
        <taxon>Embryophyta</taxon>
        <taxon>Tracheophyta</taxon>
        <taxon>Spermatophyta</taxon>
        <taxon>Magnoliopsida</taxon>
        <taxon>Liliopsida</taxon>
        <taxon>Poales</taxon>
        <taxon>Poaceae</taxon>
        <taxon>BOP clade</taxon>
        <taxon>Oryzoideae</taxon>
        <taxon>Oryzeae</taxon>
        <taxon>Oryzinae</taxon>
        <taxon>Oryza</taxon>
        <taxon>Oryza meyeriana</taxon>
    </lineage>
</organism>
<sequence length="170" mass="18825">MFTCGDLACVVGTDMRARVLHPVTGVTAALPHDLADQNKPWEGWRLEEMYHAFTYAFGRVSSTGEYKVLRVVRLSPDQRDEQLVEVLALDRLAGAGARWRGMQNPPSHLTGASNADMAVVAGVVHFLVVQTHLPFEQDYNANTHPGSIASFDLDTEQWMPLLHGPLHSLH</sequence>
<dbReference type="Proteomes" id="UP000479710">
    <property type="component" value="Unassembled WGS sequence"/>
</dbReference>
<accession>A0A6G1D5I9</accession>
<dbReference type="EMBL" id="SPHZ02000007">
    <property type="protein sequence ID" value="KAF0907013.1"/>
    <property type="molecule type" value="Genomic_DNA"/>
</dbReference>
<protein>
    <recommendedName>
        <fullName evidence="3">F-box associated domain-containing protein</fullName>
    </recommendedName>
</protein>
<gene>
    <name evidence="1" type="ORF">E2562_014634</name>
</gene>
<comment type="caution">
    <text evidence="1">The sequence shown here is derived from an EMBL/GenBank/DDBJ whole genome shotgun (WGS) entry which is preliminary data.</text>
</comment>
<dbReference type="OrthoDB" id="658954at2759"/>
<reference evidence="1 2" key="1">
    <citation type="submission" date="2019-11" db="EMBL/GenBank/DDBJ databases">
        <title>Whole genome sequence of Oryza granulata.</title>
        <authorList>
            <person name="Li W."/>
        </authorList>
    </citation>
    <scope>NUCLEOTIDE SEQUENCE [LARGE SCALE GENOMIC DNA]</scope>
    <source>
        <strain evidence="2">cv. Menghai</strain>
        <tissue evidence="1">Leaf</tissue>
    </source>
</reference>
<dbReference type="AlphaFoldDB" id="A0A6G1D5I9"/>
<evidence type="ECO:0000313" key="2">
    <source>
        <dbReference type="Proteomes" id="UP000479710"/>
    </source>
</evidence>
<name>A0A6G1D5I9_9ORYZ</name>
<proteinExistence type="predicted"/>